<dbReference type="PANTHER" id="PTHR21248:SF12">
    <property type="entry name" value="CARDIOLIPIN SYNTHASE C"/>
    <property type="match status" value="1"/>
</dbReference>
<dbReference type="GO" id="GO:0032049">
    <property type="term" value="P:cardiolipin biosynthetic process"/>
    <property type="evidence" value="ECO:0007669"/>
    <property type="project" value="UniProtKB-ARBA"/>
</dbReference>
<organism evidence="2 3">
    <name type="scientific">Vibrio quintilis</name>
    <dbReference type="NCBI Taxonomy" id="1117707"/>
    <lineage>
        <taxon>Bacteria</taxon>
        <taxon>Pseudomonadati</taxon>
        <taxon>Pseudomonadota</taxon>
        <taxon>Gammaproteobacteria</taxon>
        <taxon>Vibrionales</taxon>
        <taxon>Vibrionaceae</taxon>
        <taxon>Vibrio</taxon>
    </lineage>
</organism>
<dbReference type="AlphaFoldDB" id="A0A1M7YZ54"/>
<keyword evidence="3" id="KW-1185">Reference proteome</keyword>
<dbReference type="CDD" id="cd09113">
    <property type="entry name" value="PLDc_ymdC_like_2"/>
    <property type="match status" value="1"/>
</dbReference>
<dbReference type="EC" id="2.7.8.-" evidence="2"/>
<evidence type="ECO:0000313" key="2">
    <source>
        <dbReference type="EMBL" id="SHO57716.1"/>
    </source>
</evidence>
<evidence type="ECO:0000313" key="3">
    <source>
        <dbReference type="Proteomes" id="UP000184600"/>
    </source>
</evidence>
<dbReference type="STRING" id="1117707.VQ7734_03486"/>
<dbReference type="SUPFAM" id="SSF56024">
    <property type="entry name" value="Phospholipase D/nuclease"/>
    <property type="match status" value="2"/>
</dbReference>
<reference evidence="3" key="1">
    <citation type="submission" date="2016-12" db="EMBL/GenBank/DDBJ databases">
        <authorList>
            <person name="Rodrigo-Torres L."/>
            <person name="Arahal R.D."/>
            <person name="Lucena T."/>
        </authorList>
    </citation>
    <scope>NUCLEOTIDE SEQUENCE [LARGE SCALE GENOMIC DNA]</scope>
</reference>
<dbReference type="Pfam" id="PF13091">
    <property type="entry name" value="PLDc_2"/>
    <property type="match status" value="2"/>
</dbReference>
<dbReference type="OrthoDB" id="9814092at2"/>
<dbReference type="Proteomes" id="UP000184600">
    <property type="component" value="Unassembled WGS sequence"/>
</dbReference>
<gene>
    <name evidence="2" type="primary">ywiE</name>
    <name evidence="2" type="ORF">VQ7734_03486</name>
</gene>
<keyword evidence="2" id="KW-0808">Transferase</keyword>
<dbReference type="EMBL" id="FRFG01000047">
    <property type="protein sequence ID" value="SHO57716.1"/>
    <property type="molecule type" value="Genomic_DNA"/>
</dbReference>
<dbReference type="RefSeq" id="WP_073584922.1">
    <property type="nucleotide sequence ID" value="NZ_AP024898.1"/>
</dbReference>
<name>A0A1M7YZ54_9VIBR</name>
<dbReference type="PROSITE" id="PS51257">
    <property type="entry name" value="PROKAR_LIPOPROTEIN"/>
    <property type="match status" value="1"/>
</dbReference>
<evidence type="ECO:0000259" key="1">
    <source>
        <dbReference type="PROSITE" id="PS50035"/>
    </source>
</evidence>
<dbReference type="CDD" id="cd09111">
    <property type="entry name" value="PLDc_ymdC_like_1"/>
    <property type="match status" value="1"/>
</dbReference>
<dbReference type="PANTHER" id="PTHR21248">
    <property type="entry name" value="CARDIOLIPIN SYNTHASE"/>
    <property type="match status" value="1"/>
</dbReference>
<feature type="domain" description="PLD phosphodiesterase" evidence="1">
    <location>
        <begin position="424"/>
        <end position="447"/>
    </location>
</feature>
<dbReference type="Gene3D" id="3.30.870.10">
    <property type="entry name" value="Endonuclease Chain A"/>
    <property type="match status" value="2"/>
</dbReference>
<feature type="domain" description="PLD phosphodiesterase" evidence="1">
    <location>
        <begin position="172"/>
        <end position="199"/>
    </location>
</feature>
<accession>A0A1M7YZ54</accession>
<dbReference type="InterPro" id="IPR025202">
    <property type="entry name" value="PLD-like_dom"/>
</dbReference>
<dbReference type="InterPro" id="IPR001736">
    <property type="entry name" value="PLipase_D/transphosphatidylase"/>
</dbReference>
<sequence>MKKTLSGYVTFFLFILFLGGCTSHPDRVPFSDADYCQNLPVLKEKSLSAYTQPFQSEMQDKTGVYVLEHGDEAMRSRAWLTEHAEKSIDVQYFIFSVDKVGLIATDYLVRAADRGVKVRVLIDDITLQARGDELLMLSAHDNIDIKIFNPRLNIGKNMAEKLATLVFDFQDLNRRMHNKVFIADDQIAITGGRNIADEYFGLDPAYDFRDRDVFLAGKVVNDLKASFEEYWQYDRSVPVEKLVKRKPYPKDPGFSRLHAYACNPNNFSPAIRDEIEKVPATFKKLKDEGKFHWLDNVEYVADKPSKNDRKTFLGGGGRTRDKLAELAGSARHSLVIQTPYLVTTRSDRAFLKRLIDKGVEIKILTNSLASNDNLEAFSGYQRNRKALLKTGVEIFEFRPDARIRKSVMTDHSSEKLQTVPVFGLHAKTMTVDDKITVVGTYNFDPRSANLNTESITVIHSPEITQDVKASMLKEMAPENAWAITQSFNPDQQVSPAKRLGVKLRRIVPKGVL</sequence>
<protein>
    <submittedName>
        <fullName evidence="2">Putative cardiolipin synthase YwiE</fullName>
        <ecNumber evidence="2">2.7.8.-</ecNumber>
    </submittedName>
</protein>
<dbReference type="PROSITE" id="PS50035">
    <property type="entry name" value="PLD"/>
    <property type="match status" value="2"/>
</dbReference>
<dbReference type="GO" id="GO:0030572">
    <property type="term" value="F:phosphatidyltransferase activity"/>
    <property type="evidence" value="ECO:0007669"/>
    <property type="project" value="UniProtKB-ARBA"/>
</dbReference>
<proteinExistence type="predicted"/>
<dbReference type="SMART" id="SM00155">
    <property type="entry name" value="PLDc"/>
    <property type="match status" value="2"/>
</dbReference>